<sequence length="220" mass="24165">MDSQSRPKITASLSLSPITHSYANSQAPDLNLTLISHYPDPITIYAENPSPTLMLKCGAFIIIDLTNGCEVKQSKSTHCRIPPPTKVPVPLNERLFYTLLPNTPLALSAPFTRSPSGTRGKPLARDDPDYTRDRSAKSSAYGVDGLEPGHDYALTLAPDPRVPWSYVRWWEYGTREQVLNGEGNEVGGLDGRKVKFGHGPHDAIELDLTNVEAVVFHCQA</sequence>
<dbReference type="Proteomes" id="UP000664203">
    <property type="component" value="Unassembled WGS sequence"/>
</dbReference>
<evidence type="ECO:0000256" key="1">
    <source>
        <dbReference type="SAM" id="MobiDB-lite"/>
    </source>
</evidence>
<reference evidence="2" key="1">
    <citation type="submission" date="2021-03" db="EMBL/GenBank/DDBJ databases">
        <authorList>
            <person name="Tagirdzhanova G."/>
        </authorList>
    </citation>
    <scope>NUCLEOTIDE SEQUENCE</scope>
</reference>
<evidence type="ECO:0000313" key="2">
    <source>
        <dbReference type="EMBL" id="CAF9942758.1"/>
    </source>
</evidence>
<comment type="caution">
    <text evidence="2">The sequence shown here is derived from an EMBL/GenBank/DDBJ whole genome shotgun (WGS) entry which is preliminary data.</text>
</comment>
<name>A0A8H3J971_9LECA</name>
<proteinExistence type="predicted"/>
<accession>A0A8H3J971</accession>
<gene>
    <name evidence="2" type="ORF">ALECFALPRED_010004</name>
</gene>
<dbReference type="AlphaFoldDB" id="A0A8H3J971"/>
<feature type="compositionally biased region" description="Basic and acidic residues" evidence="1">
    <location>
        <begin position="123"/>
        <end position="136"/>
    </location>
</feature>
<dbReference type="EMBL" id="CAJPDR010000806">
    <property type="protein sequence ID" value="CAF9942758.1"/>
    <property type="molecule type" value="Genomic_DNA"/>
</dbReference>
<keyword evidence="3" id="KW-1185">Reference proteome</keyword>
<feature type="region of interest" description="Disordered" evidence="1">
    <location>
        <begin position="108"/>
        <end position="142"/>
    </location>
</feature>
<dbReference type="OrthoDB" id="5418036at2759"/>
<protein>
    <submittedName>
        <fullName evidence="2">Uncharacterized protein</fullName>
    </submittedName>
</protein>
<organism evidence="2 3">
    <name type="scientific">Alectoria fallacina</name>
    <dbReference type="NCBI Taxonomy" id="1903189"/>
    <lineage>
        <taxon>Eukaryota</taxon>
        <taxon>Fungi</taxon>
        <taxon>Dikarya</taxon>
        <taxon>Ascomycota</taxon>
        <taxon>Pezizomycotina</taxon>
        <taxon>Lecanoromycetes</taxon>
        <taxon>OSLEUM clade</taxon>
        <taxon>Lecanoromycetidae</taxon>
        <taxon>Lecanorales</taxon>
        <taxon>Lecanorineae</taxon>
        <taxon>Parmeliaceae</taxon>
        <taxon>Alectoria</taxon>
    </lineage>
</organism>
<evidence type="ECO:0000313" key="3">
    <source>
        <dbReference type="Proteomes" id="UP000664203"/>
    </source>
</evidence>